<protein>
    <submittedName>
        <fullName evidence="2">Uncharacterized protein</fullName>
    </submittedName>
</protein>
<feature type="compositionally biased region" description="Polar residues" evidence="1">
    <location>
        <begin position="72"/>
        <end position="81"/>
    </location>
</feature>
<evidence type="ECO:0000313" key="3">
    <source>
        <dbReference type="Proteomes" id="UP001627154"/>
    </source>
</evidence>
<proteinExistence type="predicted"/>
<feature type="compositionally biased region" description="Low complexity" evidence="1">
    <location>
        <begin position="58"/>
        <end position="71"/>
    </location>
</feature>
<feature type="compositionally biased region" description="Low complexity" evidence="1">
    <location>
        <begin position="84"/>
        <end position="118"/>
    </location>
</feature>
<sequence>MSQPTPSPDSPEIPAQELRRISGILGVWPAIRHVWELEKIATGRGSTTTQVPDTGVPRQRTTAETQTEATTVSNAAQTSVLPASRSNRPTATRPSPRTTRGRRPSPATPAVPAVALPAAPAPRPRLPRRRIAPIRTPYVRPPVERTLAGGPLPGPAALPVVIDLDTPPALPKHRVRTGAPRARGVPTIKADRRLKVDPKLLKELFGEDTE</sequence>
<gene>
    <name evidence="2" type="ORF">TKK_014293</name>
</gene>
<evidence type="ECO:0000256" key="1">
    <source>
        <dbReference type="SAM" id="MobiDB-lite"/>
    </source>
</evidence>
<reference evidence="2 3" key="1">
    <citation type="journal article" date="2024" name="bioRxiv">
        <title>A reference genome for Trichogramma kaykai: A tiny desert-dwelling parasitoid wasp with competing sex-ratio distorters.</title>
        <authorList>
            <person name="Culotta J."/>
            <person name="Lindsey A.R."/>
        </authorList>
    </citation>
    <scope>NUCLEOTIDE SEQUENCE [LARGE SCALE GENOMIC DNA]</scope>
    <source>
        <strain evidence="2 3">KSX58</strain>
    </source>
</reference>
<evidence type="ECO:0000313" key="2">
    <source>
        <dbReference type="EMBL" id="KAL3390824.1"/>
    </source>
</evidence>
<organism evidence="2 3">
    <name type="scientific">Trichogramma kaykai</name>
    <dbReference type="NCBI Taxonomy" id="54128"/>
    <lineage>
        <taxon>Eukaryota</taxon>
        <taxon>Metazoa</taxon>
        <taxon>Ecdysozoa</taxon>
        <taxon>Arthropoda</taxon>
        <taxon>Hexapoda</taxon>
        <taxon>Insecta</taxon>
        <taxon>Pterygota</taxon>
        <taxon>Neoptera</taxon>
        <taxon>Endopterygota</taxon>
        <taxon>Hymenoptera</taxon>
        <taxon>Apocrita</taxon>
        <taxon>Proctotrupomorpha</taxon>
        <taxon>Chalcidoidea</taxon>
        <taxon>Trichogrammatidae</taxon>
        <taxon>Trichogramma</taxon>
    </lineage>
</organism>
<feature type="region of interest" description="Disordered" evidence="1">
    <location>
        <begin position="44"/>
        <end position="126"/>
    </location>
</feature>
<name>A0ABD2WCQ3_9HYME</name>
<dbReference type="AlphaFoldDB" id="A0ABD2WCQ3"/>
<dbReference type="EMBL" id="JBJJXI010000114">
    <property type="protein sequence ID" value="KAL3390824.1"/>
    <property type="molecule type" value="Genomic_DNA"/>
</dbReference>
<accession>A0ABD2WCQ3</accession>
<comment type="caution">
    <text evidence="2">The sequence shown here is derived from an EMBL/GenBank/DDBJ whole genome shotgun (WGS) entry which is preliminary data.</text>
</comment>
<dbReference type="Proteomes" id="UP001627154">
    <property type="component" value="Unassembled WGS sequence"/>
</dbReference>
<keyword evidence="3" id="KW-1185">Reference proteome</keyword>